<name>A0A328B022_9CAUL</name>
<accession>A0A328B022</accession>
<dbReference type="Proteomes" id="UP000249842">
    <property type="component" value="Unassembled WGS sequence"/>
</dbReference>
<dbReference type="AlphaFoldDB" id="A0A328B022"/>
<feature type="domain" description="Flagellar basal-body/hook protein C-terminal" evidence="2">
    <location>
        <begin position="33"/>
        <end position="68"/>
    </location>
</feature>
<gene>
    <name evidence="3" type="ORF">DJ021_12270</name>
</gene>
<dbReference type="InterPro" id="IPR010930">
    <property type="entry name" value="Flg_bb/hook_C_dom"/>
</dbReference>
<proteinExistence type="inferred from homology"/>
<comment type="caution">
    <text evidence="3">The sequence shown here is derived from an EMBL/GenBank/DDBJ whole genome shotgun (WGS) entry which is preliminary data.</text>
</comment>
<evidence type="ECO:0000313" key="3">
    <source>
        <dbReference type="EMBL" id="RAK60523.1"/>
    </source>
</evidence>
<protein>
    <recommendedName>
        <fullName evidence="2">Flagellar basal-body/hook protein C-terminal domain-containing protein</fullName>
    </recommendedName>
</protein>
<evidence type="ECO:0000259" key="2">
    <source>
        <dbReference type="Pfam" id="PF06429"/>
    </source>
</evidence>
<reference evidence="4" key="1">
    <citation type="submission" date="2018-05" db="EMBL/GenBank/DDBJ databases">
        <authorList>
            <person name="Li X."/>
        </authorList>
    </citation>
    <scope>NUCLEOTIDE SEQUENCE [LARGE SCALE GENOMIC DNA]</scope>
    <source>
        <strain evidence="4">HKS-05</strain>
    </source>
</reference>
<sequence length="73" mass="8021">MDPLSTARYGLMAAQSQLQTSASRVANMGSDPTVDPVQETVNQVEAKQQFAANAQVIKIADEMWRSLLEVQVR</sequence>
<comment type="similarity">
    <text evidence="1">Belongs to the flagella basal body rod proteins family.</text>
</comment>
<dbReference type="EMBL" id="QFYP01000001">
    <property type="protein sequence ID" value="RAK60523.1"/>
    <property type="molecule type" value="Genomic_DNA"/>
</dbReference>
<dbReference type="RefSeq" id="WP_111457816.1">
    <property type="nucleotide sequence ID" value="NZ_QFYP01000001.1"/>
</dbReference>
<dbReference type="Pfam" id="PF06429">
    <property type="entry name" value="Flg_bbr_C"/>
    <property type="match status" value="1"/>
</dbReference>
<evidence type="ECO:0000256" key="1">
    <source>
        <dbReference type="ARBA" id="ARBA00009677"/>
    </source>
</evidence>
<dbReference type="OrthoDB" id="7210951at2"/>
<keyword evidence="4" id="KW-1185">Reference proteome</keyword>
<evidence type="ECO:0000313" key="4">
    <source>
        <dbReference type="Proteomes" id="UP000249842"/>
    </source>
</evidence>
<organism evidence="3 4">
    <name type="scientific">Phenylobacterium hankyongense</name>
    <dbReference type="NCBI Taxonomy" id="1813876"/>
    <lineage>
        <taxon>Bacteria</taxon>
        <taxon>Pseudomonadati</taxon>
        <taxon>Pseudomonadota</taxon>
        <taxon>Alphaproteobacteria</taxon>
        <taxon>Caulobacterales</taxon>
        <taxon>Caulobacteraceae</taxon>
        <taxon>Phenylobacterium</taxon>
    </lineage>
</organism>